<dbReference type="AlphaFoldDB" id="A0A0D2JPA3"/>
<evidence type="ECO:0000313" key="4">
    <source>
        <dbReference type="Proteomes" id="UP000032233"/>
    </source>
</evidence>
<feature type="transmembrane region" description="Helical" evidence="1">
    <location>
        <begin position="116"/>
        <end position="134"/>
    </location>
</feature>
<dbReference type="Gene3D" id="1.10.3730.20">
    <property type="match status" value="1"/>
</dbReference>
<feature type="transmembrane region" description="Helical" evidence="1">
    <location>
        <begin position="155"/>
        <end position="175"/>
    </location>
</feature>
<dbReference type="RefSeq" id="WP_044351862.1">
    <property type="nucleotide sequence ID" value="NZ_AZAC01000056.1"/>
</dbReference>
<dbReference type="STRING" id="1429043.X474_23640"/>
<feature type="domain" description="EamA" evidence="2">
    <location>
        <begin position="2"/>
        <end position="133"/>
    </location>
</feature>
<dbReference type="PANTHER" id="PTHR22911:SF137">
    <property type="entry name" value="SOLUTE CARRIER FAMILY 35 MEMBER G2-RELATED"/>
    <property type="match status" value="1"/>
</dbReference>
<feature type="transmembrane region" description="Helical" evidence="1">
    <location>
        <begin position="239"/>
        <end position="260"/>
    </location>
</feature>
<organism evidence="3 4">
    <name type="scientific">Dethiosulfatarculus sandiegensis</name>
    <dbReference type="NCBI Taxonomy" id="1429043"/>
    <lineage>
        <taxon>Bacteria</taxon>
        <taxon>Pseudomonadati</taxon>
        <taxon>Thermodesulfobacteriota</taxon>
        <taxon>Desulfarculia</taxon>
        <taxon>Desulfarculales</taxon>
        <taxon>Desulfarculaceae</taxon>
        <taxon>Dethiosulfatarculus</taxon>
    </lineage>
</organism>
<dbReference type="InParanoid" id="A0A0D2JPA3"/>
<dbReference type="OrthoDB" id="5762785at2"/>
<dbReference type="InterPro" id="IPR000620">
    <property type="entry name" value="EamA_dom"/>
</dbReference>
<feature type="domain" description="EamA" evidence="2">
    <location>
        <begin position="153"/>
        <end position="284"/>
    </location>
</feature>
<feature type="transmembrane region" description="Helical" evidence="1">
    <location>
        <begin position="92"/>
        <end position="110"/>
    </location>
</feature>
<feature type="transmembrane region" description="Helical" evidence="1">
    <location>
        <begin position="34"/>
        <end position="54"/>
    </location>
</feature>
<keyword evidence="1" id="KW-0812">Transmembrane</keyword>
<evidence type="ECO:0000313" key="3">
    <source>
        <dbReference type="EMBL" id="KIX11315.1"/>
    </source>
</evidence>
<proteinExistence type="predicted"/>
<protein>
    <recommendedName>
        <fullName evidence="2">EamA domain-containing protein</fullName>
    </recommendedName>
</protein>
<dbReference type="EMBL" id="AZAC01000056">
    <property type="protein sequence ID" value="KIX11315.1"/>
    <property type="molecule type" value="Genomic_DNA"/>
</dbReference>
<dbReference type="SUPFAM" id="SSF103481">
    <property type="entry name" value="Multidrug resistance efflux transporter EmrE"/>
    <property type="match status" value="2"/>
</dbReference>
<feature type="transmembrane region" description="Helical" evidence="1">
    <location>
        <begin position="60"/>
        <end position="80"/>
    </location>
</feature>
<reference evidence="3 4" key="1">
    <citation type="submission" date="2013-11" db="EMBL/GenBank/DDBJ databases">
        <title>Metagenomic analysis of a methanogenic consortium involved in long chain n-alkane degradation.</title>
        <authorList>
            <person name="Davidova I.A."/>
            <person name="Callaghan A.V."/>
            <person name="Wawrik B."/>
            <person name="Pruitt S."/>
            <person name="Marks C."/>
            <person name="Duncan K.E."/>
            <person name="Suflita J.M."/>
        </authorList>
    </citation>
    <scope>NUCLEOTIDE SEQUENCE [LARGE SCALE GENOMIC DNA]</scope>
    <source>
        <strain evidence="3 4">SPR</strain>
    </source>
</reference>
<keyword evidence="4" id="KW-1185">Reference proteome</keyword>
<accession>A0A0D2JPA3</accession>
<dbReference type="InterPro" id="IPR037185">
    <property type="entry name" value="EmrE-like"/>
</dbReference>
<keyword evidence="1" id="KW-0472">Membrane</keyword>
<feature type="transmembrane region" description="Helical" evidence="1">
    <location>
        <begin position="181"/>
        <end position="201"/>
    </location>
</feature>
<keyword evidence="1" id="KW-1133">Transmembrane helix</keyword>
<comment type="caution">
    <text evidence="3">The sequence shown here is derived from an EMBL/GenBank/DDBJ whole genome shotgun (WGS) entry which is preliminary data.</text>
</comment>
<feature type="transmembrane region" description="Helical" evidence="1">
    <location>
        <begin position="213"/>
        <end position="233"/>
    </location>
</feature>
<gene>
    <name evidence="3" type="ORF">X474_23640</name>
</gene>
<evidence type="ECO:0000259" key="2">
    <source>
        <dbReference type="Pfam" id="PF00892"/>
    </source>
</evidence>
<sequence>MIWVLPALGAAFFMAAADGLTKRYFSDLPLSQVVMVRLSGLAVSGLVILFLIPWPELDSWFFWGVAAAIPAEVAANFLYIRALQVSPLSLTMPFTAFTPAFSLFTGIIILGEAPSWQGFLGMGLLVAGAYVLNLHQFRQGWLAPFKAVTTETGSWMMLLVSFLYAYTSVMGRGMVLHSSPWFVAGLYPVILFGCVSTGLAVKGELDFNWTRRTGPALLVALCMAAMAVCHFQAVAMVQAAYMIAVKRLSILFAMAYGALVLREAKPLQHLTAGAVIIFGAVIIVAWG</sequence>
<dbReference type="GO" id="GO:0016020">
    <property type="term" value="C:membrane"/>
    <property type="evidence" value="ECO:0007669"/>
    <property type="project" value="InterPro"/>
</dbReference>
<dbReference type="Proteomes" id="UP000032233">
    <property type="component" value="Unassembled WGS sequence"/>
</dbReference>
<feature type="transmembrane region" description="Helical" evidence="1">
    <location>
        <begin position="6"/>
        <end position="25"/>
    </location>
</feature>
<dbReference type="Pfam" id="PF00892">
    <property type="entry name" value="EamA"/>
    <property type="match status" value="2"/>
</dbReference>
<dbReference type="PANTHER" id="PTHR22911">
    <property type="entry name" value="ACYL-MALONYL CONDENSING ENZYME-RELATED"/>
    <property type="match status" value="1"/>
</dbReference>
<feature type="transmembrane region" description="Helical" evidence="1">
    <location>
        <begin position="267"/>
        <end position="286"/>
    </location>
</feature>
<name>A0A0D2JPA3_9BACT</name>
<evidence type="ECO:0000256" key="1">
    <source>
        <dbReference type="SAM" id="Phobius"/>
    </source>
</evidence>